<dbReference type="GO" id="GO:0006888">
    <property type="term" value="P:endoplasmic reticulum to Golgi vesicle-mediated transport"/>
    <property type="evidence" value="ECO:0007669"/>
    <property type="project" value="TreeGrafter"/>
</dbReference>
<name>A0A9P9YTF3_9MUSC</name>
<feature type="compositionally biased region" description="Low complexity" evidence="1">
    <location>
        <begin position="180"/>
        <end position="204"/>
    </location>
</feature>
<feature type="compositionally biased region" description="Low complexity" evidence="1">
    <location>
        <begin position="27"/>
        <end position="39"/>
    </location>
</feature>
<evidence type="ECO:0000259" key="2">
    <source>
        <dbReference type="Pfam" id="PF05050"/>
    </source>
</evidence>
<feature type="compositionally biased region" description="Basic and acidic residues" evidence="1">
    <location>
        <begin position="120"/>
        <end position="147"/>
    </location>
</feature>
<feature type="compositionally biased region" description="Low complexity" evidence="1">
    <location>
        <begin position="366"/>
        <end position="376"/>
    </location>
</feature>
<feature type="compositionally biased region" description="Low complexity" evidence="1">
    <location>
        <begin position="74"/>
        <end position="87"/>
    </location>
</feature>
<reference evidence="3" key="1">
    <citation type="journal article" date="2023" name="Genome Biol. Evol.">
        <title>Long-read-based Genome Assembly of Drosophila gunungcola Reveals Fewer Chemosensory Genes in Flower-breeding Species.</title>
        <authorList>
            <person name="Negi A."/>
            <person name="Liao B.Y."/>
            <person name="Yeh S.D."/>
        </authorList>
    </citation>
    <scope>NUCLEOTIDE SEQUENCE</scope>
    <source>
        <strain evidence="3">Sukarami</strain>
    </source>
</reference>
<dbReference type="AlphaFoldDB" id="A0A9P9YTF3"/>
<feature type="compositionally biased region" description="Gly residues" evidence="1">
    <location>
        <begin position="167"/>
        <end position="178"/>
    </location>
</feature>
<dbReference type="GO" id="GO:0031902">
    <property type="term" value="C:late endosome membrane"/>
    <property type="evidence" value="ECO:0007669"/>
    <property type="project" value="TreeGrafter"/>
</dbReference>
<evidence type="ECO:0000313" key="3">
    <source>
        <dbReference type="EMBL" id="KAI8042834.1"/>
    </source>
</evidence>
<feature type="compositionally biased region" description="Acidic residues" evidence="1">
    <location>
        <begin position="102"/>
        <end position="115"/>
    </location>
</feature>
<dbReference type="GO" id="GO:0016197">
    <property type="term" value="P:endosomal transport"/>
    <property type="evidence" value="ECO:0007669"/>
    <property type="project" value="TreeGrafter"/>
</dbReference>
<gene>
    <name evidence="3" type="ORF">M5D96_004157</name>
</gene>
<dbReference type="PANTHER" id="PTHR34009:SF2">
    <property type="entry name" value="PROTEIN STAR"/>
    <property type="match status" value="1"/>
</dbReference>
<proteinExistence type="predicted"/>
<accession>A0A9P9YTF3</accession>
<protein>
    <recommendedName>
        <fullName evidence="2">Methyltransferase FkbM domain-containing protein</fullName>
    </recommendedName>
</protein>
<dbReference type="EMBL" id="JAMKOV010000002">
    <property type="protein sequence ID" value="KAI8042834.1"/>
    <property type="molecule type" value="Genomic_DNA"/>
</dbReference>
<dbReference type="PANTHER" id="PTHR34009">
    <property type="entry name" value="PROTEIN STAR"/>
    <property type="match status" value="1"/>
</dbReference>
<dbReference type="InterPro" id="IPR029063">
    <property type="entry name" value="SAM-dependent_MTases_sf"/>
</dbReference>
<organism evidence="3 4">
    <name type="scientific">Drosophila gunungcola</name>
    <name type="common">fruit fly</name>
    <dbReference type="NCBI Taxonomy" id="103775"/>
    <lineage>
        <taxon>Eukaryota</taxon>
        <taxon>Metazoa</taxon>
        <taxon>Ecdysozoa</taxon>
        <taxon>Arthropoda</taxon>
        <taxon>Hexapoda</taxon>
        <taxon>Insecta</taxon>
        <taxon>Pterygota</taxon>
        <taxon>Neoptera</taxon>
        <taxon>Endopterygota</taxon>
        <taxon>Diptera</taxon>
        <taxon>Brachycera</taxon>
        <taxon>Muscomorpha</taxon>
        <taxon>Ephydroidea</taxon>
        <taxon>Drosophilidae</taxon>
        <taxon>Drosophila</taxon>
        <taxon>Sophophora</taxon>
    </lineage>
</organism>
<feature type="compositionally biased region" description="Polar residues" evidence="1">
    <location>
        <begin position="54"/>
        <end position="73"/>
    </location>
</feature>
<feature type="domain" description="Methyltransferase FkbM" evidence="2">
    <location>
        <begin position="429"/>
        <end position="573"/>
    </location>
</feature>
<feature type="compositionally biased region" description="Gly residues" evidence="1">
    <location>
        <begin position="241"/>
        <end position="254"/>
    </location>
</feature>
<feature type="region of interest" description="Disordered" evidence="1">
    <location>
        <begin position="16"/>
        <end position="204"/>
    </location>
</feature>
<dbReference type="InterPro" id="IPR053202">
    <property type="entry name" value="EGF_Rcpt_Signaling_Reg"/>
</dbReference>
<keyword evidence="4" id="KW-1185">Reference proteome</keyword>
<feature type="compositionally biased region" description="Gly residues" evidence="1">
    <location>
        <begin position="377"/>
        <end position="389"/>
    </location>
</feature>
<comment type="caution">
    <text evidence="3">The sequence shown here is derived from an EMBL/GenBank/DDBJ whole genome shotgun (WGS) entry which is preliminary data.</text>
</comment>
<dbReference type="Pfam" id="PF05050">
    <property type="entry name" value="Methyltransf_21"/>
    <property type="match status" value="1"/>
</dbReference>
<evidence type="ECO:0000256" key="1">
    <source>
        <dbReference type="SAM" id="MobiDB-lite"/>
    </source>
</evidence>
<dbReference type="Proteomes" id="UP001059596">
    <property type="component" value="Unassembled WGS sequence"/>
</dbReference>
<sequence length="605" mass="66018">MSQQVFSAHPALAVEQLQLAEQEEHQTSSNHHQQQQQQRSSRRHAKATPKKFTLSRSCAGSGTLSGIHQQQVTPASSSSSAQPAISPESRKTLPVRTNYAAVDDDDDIECEDVDEVNFGQHEKQDKQEKETRQTTKDCGIDETDHVQQRHKHTTTTSTTSRLHHQDVGGGGGGGGGGDQSDLSSVISSPSVSTVSSPLSTPTRLPQAVAAAATLLPEIQRHHQQQQHHHHHHHHHLTAAGCAGGGGGSSGGATGSSGSSSCKAKKLDPRLNPSPYRQLLPIALCLLSFATVFATLIVYMDTTEIRHQQFRLNMSRDYELNGVAQDDPALIAFLRQIHMGKYLGKASPKVAAAVATVGVGPPPPQLPHNSSPASSFGSGNGSGSGSGNSSGSGADQLAHYVADLVGGKMNGAVIQSLSGPLAHLITAPWLSEQLNWMGVLVEPEPRWYFTLRKQNAQRARMQVVHACVSPNTYPKEITIHNEDVRINSLHDEETSWFNSRVKCFPLYTIMLACERTEYDLLSLGVQGHELEILQTLPFDKVKIDVISIHLLEDHEDVHDYVLDITRFLAGKSYKLQRKIGRNYFYQRLNASASRTRKKDILLLKTP</sequence>
<dbReference type="GO" id="GO:0005794">
    <property type="term" value="C:Golgi apparatus"/>
    <property type="evidence" value="ECO:0007669"/>
    <property type="project" value="TreeGrafter"/>
</dbReference>
<feature type="compositionally biased region" description="Basic residues" evidence="1">
    <location>
        <begin position="40"/>
        <end position="49"/>
    </location>
</feature>
<dbReference type="Gene3D" id="3.40.50.150">
    <property type="entry name" value="Vaccinia Virus protein VP39"/>
    <property type="match status" value="1"/>
</dbReference>
<dbReference type="GO" id="GO:0005886">
    <property type="term" value="C:plasma membrane"/>
    <property type="evidence" value="ECO:0007669"/>
    <property type="project" value="TreeGrafter"/>
</dbReference>
<evidence type="ECO:0000313" key="4">
    <source>
        <dbReference type="Proteomes" id="UP001059596"/>
    </source>
</evidence>
<dbReference type="InterPro" id="IPR006342">
    <property type="entry name" value="FkbM_mtfrase"/>
</dbReference>
<feature type="region of interest" description="Disordered" evidence="1">
    <location>
        <begin position="219"/>
        <end position="269"/>
    </location>
</feature>
<dbReference type="GO" id="GO:0005789">
    <property type="term" value="C:endoplasmic reticulum membrane"/>
    <property type="evidence" value="ECO:0007669"/>
    <property type="project" value="TreeGrafter"/>
</dbReference>
<feature type="compositionally biased region" description="Basic residues" evidence="1">
    <location>
        <begin position="221"/>
        <end position="236"/>
    </location>
</feature>
<feature type="region of interest" description="Disordered" evidence="1">
    <location>
        <begin position="360"/>
        <end position="391"/>
    </location>
</feature>